<dbReference type="PANTHER" id="PTHR34203:SF15">
    <property type="entry name" value="SLL1173 PROTEIN"/>
    <property type="match status" value="1"/>
</dbReference>
<dbReference type="InterPro" id="IPR006342">
    <property type="entry name" value="FkbM_mtfrase"/>
</dbReference>
<feature type="compositionally biased region" description="Basic residues" evidence="1">
    <location>
        <begin position="15"/>
        <end position="26"/>
    </location>
</feature>
<dbReference type="SUPFAM" id="SSF53335">
    <property type="entry name" value="S-adenosyl-L-methionine-dependent methyltransferases"/>
    <property type="match status" value="1"/>
</dbReference>
<dbReference type="InterPro" id="IPR029063">
    <property type="entry name" value="SAM-dependent_MTases_sf"/>
</dbReference>
<feature type="region of interest" description="Disordered" evidence="1">
    <location>
        <begin position="1"/>
        <end position="27"/>
    </location>
</feature>
<proteinExistence type="predicted"/>
<dbReference type="EMBL" id="LAZR01047142">
    <property type="protein sequence ID" value="KKK94912.1"/>
    <property type="molecule type" value="Genomic_DNA"/>
</dbReference>
<sequence length="323" mass="37456">MNSPIMNKKMEISKKAQKNSKLKSAKGKVEEYRRKQKKSIDNITNDIRERIHFFIKNKYLKFSEKVKVVSALHKLATSQKLILKRLVTPKDSPPYFSIGGYKIYFESEYEIDDRKELLKGITHVISEGLLFPFFFSSQVNLNNEDIVLDIGAYIGVSSMIFSKKVRDKGRVYAIEPVMHNIIRKNTKENNIINIHVIPKAIGDKVGKAEVEISDYGGDASITKREYTKGYYTKKKVIDLTTLDILAEELELERIDFIKIDIEGAEELAIRGADKIIKKFKPKWSISSYHIDFKNEPQHRKLINLMLEYGYNVKEVSKKHIFAW</sequence>
<dbReference type="Pfam" id="PF05050">
    <property type="entry name" value="Methyltransf_21"/>
    <property type="match status" value="1"/>
</dbReference>
<organism evidence="3">
    <name type="scientific">marine sediment metagenome</name>
    <dbReference type="NCBI Taxonomy" id="412755"/>
    <lineage>
        <taxon>unclassified sequences</taxon>
        <taxon>metagenomes</taxon>
        <taxon>ecological metagenomes</taxon>
    </lineage>
</organism>
<evidence type="ECO:0000313" key="3">
    <source>
        <dbReference type="EMBL" id="KKK94912.1"/>
    </source>
</evidence>
<evidence type="ECO:0000259" key="2">
    <source>
        <dbReference type="Pfam" id="PF05050"/>
    </source>
</evidence>
<protein>
    <recommendedName>
        <fullName evidence="2">Methyltransferase FkbM domain-containing protein</fullName>
    </recommendedName>
</protein>
<feature type="domain" description="Methyltransferase FkbM" evidence="2">
    <location>
        <begin position="149"/>
        <end position="311"/>
    </location>
</feature>
<dbReference type="InterPro" id="IPR052514">
    <property type="entry name" value="SAM-dependent_MTase"/>
</dbReference>
<dbReference type="NCBIfam" id="TIGR01444">
    <property type="entry name" value="fkbM_fam"/>
    <property type="match status" value="1"/>
</dbReference>
<comment type="caution">
    <text evidence="3">The sequence shown here is derived from an EMBL/GenBank/DDBJ whole genome shotgun (WGS) entry which is preliminary data.</text>
</comment>
<name>A0A0F8ZM80_9ZZZZ</name>
<reference evidence="3" key="1">
    <citation type="journal article" date="2015" name="Nature">
        <title>Complex archaea that bridge the gap between prokaryotes and eukaryotes.</title>
        <authorList>
            <person name="Spang A."/>
            <person name="Saw J.H."/>
            <person name="Jorgensen S.L."/>
            <person name="Zaremba-Niedzwiedzka K."/>
            <person name="Martijn J."/>
            <person name="Lind A.E."/>
            <person name="van Eijk R."/>
            <person name="Schleper C."/>
            <person name="Guy L."/>
            <person name="Ettema T.J."/>
        </authorList>
    </citation>
    <scope>NUCLEOTIDE SEQUENCE</scope>
</reference>
<evidence type="ECO:0000256" key="1">
    <source>
        <dbReference type="SAM" id="MobiDB-lite"/>
    </source>
</evidence>
<dbReference type="PANTHER" id="PTHR34203">
    <property type="entry name" value="METHYLTRANSFERASE, FKBM FAMILY PROTEIN"/>
    <property type="match status" value="1"/>
</dbReference>
<accession>A0A0F8ZM80</accession>
<dbReference type="Gene3D" id="3.40.50.150">
    <property type="entry name" value="Vaccinia Virus protein VP39"/>
    <property type="match status" value="1"/>
</dbReference>
<gene>
    <name evidence="3" type="ORF">LCGC14_2678090</name>
</gene>
<dbReference type="AlphaFoldDB" id="A0A0F8ZM80"/>